<evidence type="ECO:0000256" key="9">
    <source>
        <dbReference type="ARBA" id="ARBA00022840"/>
    </source>
</evidence>
<sequence length="881" mass="95692">MKIIDISCMRGPNVWSVRKSRLVVMKLDLEELEELPTNRIEGFYDRLKKAMPSLHSHFCSEGHAGGFFERVKDGTWMGHVVEHIALEMQSLAGMDCGFGRTRGTGEYGVYHVVFQYVEEGAGELAARLAVDLAAALVAGKPFDVGEAVQQLKTIYYKEHLGPSTQSIVDACQARNIPAIRLNDDSYVQLGYGSKQKRIEATTTDCTGNIAVSLAGNKDATKNLLGKAGVPVPAGVTVSSEEELFHAIADLGYPLVVKPLDANQGKGVTTNLKDMQAAIDAYNWASLFSDQVIVEKFVTGSDYRLLVIGNKFCAAAKRTPAMVFGDGISTIRELINQTNLDPRRGDGHENKLTRIVVDEMLQAHLESQSLSLDSVLPSDVSVTVSDAANLSKGGTSEDVTDQIHPEIVLMAERVARLIGLDICGIDVIAEDITKPLHASGTSVIEVNASPGFRMHLYPSLGKPRNVGDAVAEMLFPNQETGRIPIIAVTGTNGKTTTTRITAHLMKQTGACVGYTTTDGIYVDDFMVEEGDCTGPASAGMILKDPGVDVAVLETARGGLLRSGLAFDQCDVGIVTNVAADHLGLKDIHTIEQMVNVKATVAESVRPDGLAILNADNDESYGIRERLSCRIGLFSMNPENERVLAHMRDGGLACIYEQGEIRLVNGSIKVTVADVEAIPATFNGKCLFMIENILAAVLAAYSQGVEVHLLAKGLYTFQVSEETTPGRLNHFHFKNFDFLVDYAHNPHGMYALGQYLGNLPATCKLGIITGIGDRRDEDISELGKVVAGIFDEVIIRLDEDLRGRKHHEIVELVRHGIKAVNPFCKIEVIQDELQAIAYAIRNSRPGQLIVLTTDKIKSAISSVKSFKEQEEGVTFYQTQLALH</sequence>
<dbReference type="PROSITE" id="PS50975">
    <property type="entry name" value="ATP_GRASP"/>
    <property type="match status" value="1"/>
</dbReference>
<dbReference type="PANTHER" id="PTHR23135">
    <property type="entry name" value="MUR LIGASE FAMILY MEMBER"/>
    <property type="match status" value="1"/>
</dbReference>
<evidence type="ECO:0000256" key="11">
    <source>
        <dbReference type="ARBA" id="ARBA00048094"/>
    </source>
</evidence>
<reference evidence="15 16" key="1">
    <citation type="submission" date="2021-04" db="EMBL/GenBank/DDBJ databases">
        <authorList>
            <person name="Rodrigo-Torres L."/>
            <person name="Arahal R. D."/>
            <person name="Lucena T."/>
        </authorList>
    </citation>
    <scope>NUCLEOTIDE SEQUENCE [LARGE SCALE GENOMIC DNA]</scope>
    <source>
        <strain evidence="15 16">CECT 9623</strain>
    </source>
</reference>
<evidence type="ECO:0000256" key="4">
    <source>
        <dbReference type="ARBA" id="ARBA00012968"/>
    </source>
</evidence>
<evidence type="ECO:0000259" key="14">
    <source>
        <dbReference type="PROSITE" id="PS50975"/>
    </source>
</evidence>
<dbReference type="SUPFAM" id="SSF56059">
    <property type="entry name" value="Glutathione synthetase ATP-binding domain-like"/>
    <property type="match status" value="1"/>
</dbReference>
<dbReference type="PANTHER" id="PTHR23135:SF18">
    <property type="entry name" value="CYANOPHYCIN SYNTHETASE"/>
    <property type="match status" value="1"/>
</dbReference>
<feature type="domain" description="ATP-grasp" evidence="14">
    <location>
        <begin position="221"/>
        <end position="474"/>
    </location>
</feature>
<dbReference type="InterPro" id="IPR044019">
    <property type="entry name" value="Cyanophycin_syn_N"/>
</dbReference>
<comment type="similarity">
    <text evidence="2">In the C-terminal section; belongs to the MurCDEF family.</text>
</comment>
<dbReference type="InterPro" id="IPR011810">
    <property type="entry name" value="Cya_phycin_syn"/>
</dbReference>
<dbReference type="RefSeq" id="WP_215231616.1">
    <property type="nucleotide sequence ID" value="NZ_CAJRAU010000001.1"/>
</dbReference>
<dbReference type="InterPro" id="IPR004101">
    <property type="entry name" value="Mur_ligase_C"/>
</dbReference>
<comment type="catalytic activity">
    <reaction evidence="12">
        <text>[L-4-(L-arginin-2-N-yl)aspartate](n) + L-aspartate + ATP = [L-4-(L-arginin-2-N-yl)aspartate](n)-L-aspartate + ADP + phosphate + H(+)</text>
        <dbReference type="Rhea" id="RHEA:13277"/>
        <dbReference type="Rhea" id="RHEA-COMP:13728"/>
        <dbReference type="Rhea" id="RHEA-COMP:13733"/>
        <dbReference type="ChEBI" id="CHEBI:15378"/>
        <dbReference type="ChEBI" id="CHEBI:29991"/>
        <dbReference type="ChEBI" id="CHEBI:30616"/>
        <dbReference type="ChEBI" id="CHEBI:43474"/>
        <dbReference type="ChEBI" id="CHEBI:137986"/>
        <dbReference type="ChEBI" id="CHEBI:137990"/>
        <dbReference type="ChEBI" id="CHEBI:456216"/>
        <dbReference type="EC" id="6.3.2.29"/>
    </reaction>
</comment>
<dbReference type="Pfam" id="PF18921">
    <property type="entry name" value="Cyanophycin_syn"/>
    <property type="match status" value="1"/>
</dbReference>
<comment type="function">
    <text evidence="1">Catalyzes the ATP-dependent polymerization of arginine and aspartate to multi-L-arginyl-poly-L-aspartic acid (cyanophycin; a water-insoluble reserve polymer).</text>
</comment>
<evidence type="ECO:0000256" key="3">
    <source>
        <dbReference type="ARBA" id="ARBA00011738"/>
    </source>
</evidence>
<dbReference type="InterPro" id="IPR011761">
    <property type="entry name" value="ATP-grasp"/>
</dbReference>
<dbReference type="EMBL" id="CAJRAU010000001">
    <property type="protein sequence ID" value="CAG5067440.1"/>
    <property type="molecule type" value="Genomic_DNA"/>
</dbReference>
<keyword evidence="7 15" id="KW-0436">Ligase</keyword>
<dbReference type="SMART" id="SM01209">
    <property type="entry name" value="GARS_A"/>
    <property type="match status" value="1"/>
</dbReference>
<accession>A0ABN7QZQ8</accession>
<dbReference type="Pfam" id="PF02786">
    <property type="entry name" value="CPSase_L_D2"/>
    <property type="match status" value="1"/>
</dbReference>
<evidence type="ECO:0000256" key="2">
    <source>
        <dbReference type="ARBA" id="ARBA00009060"/>
    </source>
</evidence>
<protein>
    <recommendedName>
        <fullName evidence="6">Cyanophycin synthetase</fullName>
        <ecNumber evidence="5">6.3.2.29</ecNumber>
        <ecNumber evidence="4">6.3.2.30</ecNumber>
    </recommendedName>
    <alternativeName>
        <fullName evidence="10">Cyanophycin synthase</fullName>
    </alternativeName>
</protein>
<gene>
    <name evidence="15" type="primary">cphA</name>
    <name evidence="15" type="ORF">DYBT9623_00161</name>
</gene>
<dbReference type="SUPFAM" id="SSF53244">
    <property type="entry name" value="MurD-like peptide ligases, peptide-binding domain"/>
    <property type="match status" value="1"/>
</dbReference>
<dbReference type="InterPro" id="IPR018109">
    <property type="entry name" value="Folylpolyglutamate_synth_CS"/>
</dbReference>
<dbReference type="NCBIfam" id="TIGR02068">
    <property type="entry name" value="cya_phycin_syn"/>
    <property type="match status" value="1"/>
</dbReference>
<dbReference type="Pfam" id="PF02875">
    <property type="entry name" value="Mur_ligase_C"/>
    <property type="match status" value="1"/>
</dbReference>
<evidence type="ECO:0000256" key="8">
    <source>
        <dbReference type="ARBA" id="ARBA00022741"/>
    </source>
</evidence>
<evidence type="ECO:0000256" key="1">
    <source>
        <dbReference type="ARBA" id="ARBA00003184"/>
    </source>
</evidence>
<dbReference type="GO" id="GO:0071160">
    <property type="term" value="F:cyanophycin synthetase activity (L-aspartate-adding)"/>
    <property type="evidence" value="ECO:0007669"/>
    <property type="project" value="UniProtKB-EC"/>
</dbReference>
<dbReference type="Pfam" id="PF08245">
    <property type="entry name" value="Mur_ligase_M"/>
    <property type="match status" value="1"/>
</dbReference>
<evidence type="ECO:0000256" key="6">
    <source>
        <dbReference type="ARBA" id="ARBA00022036"/>
    </source>
</evidence>
<dbReference type="InterPro" id="IPR036565">
    <property type="entry name" value="Mur-like_cat_sf"/>
</dbReference>
<comment type="subunit">
    <text evidence="3">Homodimer.</text>
</comment>
<organism evidence="15 16">
    <name type="scientific">Dyadobacter linearis</name>
    <dbReference type="NCBI Taxonomy" id="2823330"/>
    <lineage>
        <taxon>Bacteria</taxon>
        <taxon>Pseudomonadati</taxon>
        <taxon>Bacteroidota</taxon>
        <taxon>Cytophagia</taxon>
        <taxon>Cytophagales</taxon>
        <taxon>Spirosomataceae</taxon>
        <taxon>Dyadobacter</taxon>
    </lineage>
</organism>
<dbReference type="Gene3D" id="3.30.470.20">
    <property type="entry name" value="ATP-grasp fold, B domain"/>
    <property type="match status" value="2"/>
</dbReference>
<keyword evidence="8 13" id="KW-0547">Nucleotide-binding</keyword>
<comment type="catalytic activity">
    <reaction evidence="11">
        <text>[L-4-(L-arginin-2-N-yl)aspartate](n)-L-aspartate + L-arginine + ATP = [L-4-(L-arginin-2-N-yl)aspartate](n+1) + ADP + phosphate + H(+)</text>
        <dbReference type="Rhea" id="RHEA:23888"/>
        <dbReference type="Rhea" id="RHEA-COMP:13732"/>
        <dbReference type="Rhea" id="RHEA-COMP:13733"/>
        <dbReference type="ChEBI" id="CHEBI:15378"/>
        <dbReference type="ChEBI" id="CHEBI:30616"/>
        <dbReference type="ChEBI" id="CHEBI:32682"/>
        <dbReference type="ChEBI" id="CHEBI:43474"/>
        <dbReference type="ChEBI" id="CHEBI:137986"/>
        <dbReference type="ChEBI" id="CHEBI:137990"/>
        <dbReference type="ChEBI" id="CHEBI:456216"/>
        <dbReference type="EC" id="6.3.2.30"/>
    </reaction>
</comment>
<dbReference type="PROSITE" id="PS01011">
    <property type="entry name" value="FOLYLPOLYGLU_SYNT_1"/>
    <property type="match status" value="1"/>
</dbReference>
<comment type="caution">
    <text evidence="15">The sequence shown here is derived from an EMBL/GenBank/DDBJ whole genome shotgun (WGS) entry which is preliminary data.</text>
</comment>
<dbReference type="InterPro" id="IPR013221">
    <property type="entry name" value="Mur_ligase_cen"/>
</dbReference>
<evidence type="ECO:0000256" key="12">
    <source>
        <dbReference type="ARBA" id="ARBA00048425"/>
    </source>
</evidence>
<evidence type="ECO:0000256" key="7">
    <source>
        <dbReference type="ARBA" id="ARBA00022598"/>
    </source>
</evidence>
<dbReference type="InterPro" id="IPR005479">
    <property type="entry name" value="CPAse_ATP-bd"/>
</dbReference>
<evidence type="ECO:0000256" key="5">
    <source>
        <dbReference type="ARBA" id="ARBA00013005"/>
    </source>
</evidence>
<proteinExistence type="inferred from homology"/>
<evidence type="ECO:0000313" key="16">
    <source>
        <dbReference type="Proteomes" id="UP000679725"/>
    </source>
</evidence>
<dbReference type="Gene3D" id="3.40.1190.10">
    <property type="entry name" value="Mur-like, catalytic domain"/>
    <property type="match status" value="1"/>
</dbReference>
<keyword evidence="16" id="KW-1185">Reference proteome</keyword>
<evidence type="ECO:0000256" key="13">
    <source>
        <dbReference type="PROSITE-ProRule" id="PRU00409"/>
    </source>
</evidence>
<keyword evidence="9 13" id="KW-0067">ATP-binding</keyword>
<dbReference type="EC" id="6.3.2.30" evidence="4"/>
<name>A0ABN7QZQ8_9BACT</name>
<evidence type="ECO:0000313" key="15">
    <source>
        <dbReference type="EMBL" id="CAG5067440.1"/>
    </source>
</evidence>
<dbReference type="InterPro" id="IPR013651">
    <property type="entry name" value="ATP-grasp_RimK-type"/>
</dbReference>
<evidence type="ECO:0000256" key="10">
    <source>
        <dbReference type="ARBA" id="ARBA00031353"/>
    </source>
</evidence>
<dbReference type="Gene3D" id="3.90.190.20">
    <property type="entry name" value="Mur ligase, C-terminal domain"/>
    <property type="match status" value="1"/>
</dbReference>
<dbReference type="SUPFAM" id="SSF53623">
    <property type="entry name" value="MurD-like peptide ligases, catalytic domain"/>
    <property type="match status" value="1"/>
</dbReference>
<dbReference type="InterPro" id="IPR036615">
    <property type="entry name" value="Mur_ligase_C_dom_sf"/>
</dbReference>
<dbReference type="EC" id="6.3.2.29" evidence="5"/>
<dbReference type="Proteomes" id="UP000679725">
    <property type="component" value="Unassembled WGS sequence"/>
</dbReference>
<dbReference type="Pfam" id="PF08443">
    <property type="entry name" value="RimK"/>
    <property type="match status" value="1"/>
</dbReference>
<dbReference type="NCBIfam" id="NF010623">
    <property type="entry name" value="PRK14016.1"/>
    <property type="match status" value="1"/>
</dbReference>